<keyword evidence="1" id="KW-0812">Transmembrane</keyword>
<dbReference type="RefSeq" id="WP_138243384.1">
    <property type="nucleotide sequence ID" value="NZ_CP040330.1"/>
</dbReference>
<reference evidence="3" key="1">
    <citation type="submission" date="2019-05" db="EMBL/GenBank/DDBJ databases">
        <title>Genome sequence and methylation pattern of the halophilic Archaeon Natrinema versiforme BOL5-4.</title>
        <authorList>
            <person name="DasSarma P."/>
            <person name="Anton B.P."/>
            <person name="DasSarma S.L."/>
            <person name="Martinez F.L."/>
            <person name="Guzman D."/>
            <person name="Roberts R.J."/>
            <person name="DasSarma S."/>
        </authorList>
    </citation>
    <scope>NUCLEOTIDE SEQUENCE [LARGE SCALE GENOMIC DNA]</scope>
    <source>
        <strain evidence="3">BOL5-4</strain>
    </source>
</reference>
<accession>A0A4V1FX55</accession>
<dbReference type="AlphaFoldDB" id="A0A4V1FX55"/>
<keyword evidence="1" id="KW-0472">Membrane</keyword>
<dbReference type="Proteomes" id="UP000302218">
    <property type="component" value="Chromosome"/>
</dbReference>
<name>A0A4V1FX55_9EURY</name>
<feature type="transmembrane region" description="Helical" evidence="1">
    <location>
        <begin position="93"/>
        <end position="112"/>
    </location>
</feature>
<feature type="transmembrane region" description="Helical" evidence="1">
    <location>
        <begin position="52"/>
        <end position="73"/>
    </location>
</feature>
<proteinExistence type="predicted"/>
<dbReference type="GeneID" id="40263664"/>
<sequence>MSDRKPIASSDTAGSTDDRPDAAFQLAFGGYVGALLAGIAAVVAALTTAPLLFVPGAAVAGFSSGCLVGIAIARRVRGLAERIGRTRRRRAALVVFSVPFGAAALASLVGVLESRLAPVALVVAVAVAVTGSLLGWVAQTRYVDAITGDDPAAAWPWTPPGNPILDVVVFAMWLLLGGTNAAAGDWLQSIVWFGLAIFWVCGGLAEGRWRVGSLGDAPEVRIYDAGLVKRRPYTRSLVPWTDISHVRLREDELVVDRGFFDVRFDRDELEDLEALQTEIEGRLPDDAPGVWTR</sequence>
<protein>
    <recommendedName>
        <fullName evidence="4">PH domain-containing protein</fullName>
    </recommendedName>
</protein>
<evidence type="ECO:0000313" key="3">
    <source>
        <dbReference type="Proteomes" id="UP000302218"/>
    </source>
</evidence>
<evidence type="ECO:0008006" key="4">
    <source>
        <dbReference type="Google" id="ProtNLM"/>
    </source>
</evidence>
<evidence type="ECO:0000256" key="1">
    <source>
        <dbReference type="SAM" id="Phobius"/>
    </source>
</evidence>
<evidence type="ECO:0000313" key="2">
    <source>
        <dbReference type="EMBL" id="QCS40856.1"/>
    </source>
</evidence>
<keyword evidence="1" id="KW-1133">Transmembrane helix</keyword>
<dbReference type="KEGG" id="nvr:FEJ81_00295"/>
<organism evidence="2 3">
    <name type="scientific">Natrinema versiforme</name>
    <dbReference type="NCBI Taxonomy" id="88724"/>
    <lineage>
        <taxon>Archaea</taxon>
        <taxon>Methanobacteriati</taxon>
        <taxon>Methanobacteriota</taxon>
        <taxon>Stenosarchaea group</taxon>
        <taxon>Halobacteria</taxon>
        <taxon>Halobacteriales</taxon>
        <taxon>Natrialbaceae</taxon>
        <taxon>Natrinema</taxon>
    </lineage>
</organism>
<feature type="transmembrane region" description="Helical" evidence="1">
    <location>
        <begin position="118"/>
        <end position="138"/>
    </location>
</feature>
<feature type="transmembrane region" description="Helical" evidence="1">
    <location>
        <begin position="26"/>
        <end position="46"/>
    </location>
</feature>
<gene>
    <name evidence="2" type="ORF">FEJ81_00295</name>
</gene>
<dbReference type="OrthoDB" id="170115at2157"/>
<dbReference type="EMBL" id="CP040330">
    <property type="protein sequence ID" value="QCS40856.1"/>
    <property type="molecule type" value="Genomic_DNA"/>
</dbReference>